<organism evidence="2 3">
    <name type="scientific">Canavalia gladiata</name>
    <name type="common">Sword bean</name>
    <name type="synonym">Dolichos gladiatus</name>
    <dbReference type="NCBI Taxonomy" id="3824"/>
    <lineage>
        <taxon>Eukaryota</taxon>
        <taxon>Viridiplantae</taxon>
        <taxon>Streptophyta</taxon>
        <taxon>Embryophyta</taxon>
        <taxon>Tracheophyta</taxon>
        <taxon>Spermatophyta</taxon>
        <taxon>Magnoliopsida</taxon>
        <taxon>eudicotyledons</taxon>
        <taxon>Gunneridae</taxon>
        <taxon>Pentapetalae</taxon>
        <taxon>rosids</taxon>
        <taxon>fabids</taxon>
        <taxon>Fabales</taxon>
        <taxon>Fabaceae</taxon>
        <taxon>Papilionoideae</taxon>
        <taxon>50 kb inversion clade</taxon>
        <taxon>NPAAA clade</taxon>
        <taxon>indigoferoid/millettioid clade</taxon>
        <taxon>Phaseoleae</taxon>
        <taxon>Canavalia</taxon>
    </lineage>
</organism>
<gene>
    <name evidence="2" type="ORF">VNO77_10594</name>
</gene>
<accession>A0AAN9QXP8</accession>
<feature type="transmembrane region" description="Helical" evidence="1">
    <location>
        <begin position="47"/>
        <end position="69"/>
    </location>
</feature>
<name>A0AAN9QXP8_CANGL</name>
<keyword evidence="1" id="KW-1133">Transmembrane helix</keyword>
<proteinExistence type="predicted"/>
<evidence type="ECO:0000313" key="3">
    <source>
        <dbReference type="Proteomes" id="UP001367508"/>
    </source>
</evidence>
<keyword evidence="1" id="KW-0472">Membrane</keyword>
<dbReference type="AlphaFoldDB" id="A0AAN9QXP8"/>
<sequence>MVTEERRSNQNQNDVRRGGRDTVLFCFKPPKSTRNNALGLPINRLQLILPLVIPVVVAVMPCIAPNIVIEDIGFCQLVSPGLRTLLVLPGKVSVCGPVLVLMWESFYSKAY</sequence>
<evidence type="ECO:0000256" key="1">
    <source>
        <dbReference type="SAM" id="Phobius"/>
    </source>
</evidence>
<keyword evidence="1" id="KW-0812">Transmembrane</keyword>
<evidence type="ECO:0000313" key="2">
    <source>
        <dbReference type="EMBL" id="KAK7351274.1"/>
    </source>
</evidence>
<feature type="transmembrane region" description="Helical" evidence="1">
    <location>
        <begin position="81"/>
        <end position="103"/>
    </location>
</feature>
<comment type="caution">
    <text evidence="2">The sequence shown here is derived from an EMBL/GenBank/DDBJ whole genome shotgun (WGS) entry which is preliminary data.</text>
</comment>
<protein>
    <submittedName>
        <fullName evidence="2">Uncharacterized protein</fullName>
    </submittedName>
</protein>
<dbReference type="Proteomes" id="UP001367508">
    <property type="component" value="Unassembled WGS sequence"/>
</dbReference>
<dbReference type="EMBL" id="JAYMYQ010000002">
    <property type="protein sequence ID" value="KAK7351274.1"/>
    <property type="molecule type" value="Genomic_DNA"/>
</dbReference>
<keyword evidence="3" id="KW-1185">Reference proteome</keyword>
<reference evidence="2 3" key="1">
    <citation type="submission" date="2024-01" db="EMBL/GenBank/DDBJ databases">
        <title>The genomes of 5 underutilized Papilionoideae crops provide insights into root nodulation and disease resistanc.</title>
        <authorList>
            <person name="Jiang F."/>
        </authorList>
    </citation>
    <scope>NUCLEOTIDE SEQUENCE [LARGE SCALE GENOMIC DNA]</scope>
    <source>
        <strain evidence="2">LVBAO_FW01</strain>
        <tissue evidence="2">Leaves</tissue>
    </source>
</reference>